<name>A0A0D2D2Z5_9EURO</name>
<accession>A0A0D2D2Z5</accession>
<protein>
    <submittedName>
        <fullName evidence="1">Uncharacterized protein</fullName>
    </submittedName>
</protein>
<dbReference type="EMBL" id="KN847351">
    <property type="protein sequence ID" value="KIW36620.1"/>
    <property type="molecule type" value="Genomic_DNA"/>
</dbReference>
<gene>
    <name evidence="1" type="ORF">PV06_11133</name>
</gene>
<dbReference type="HOGENOM" id="CLU_1731480_0_0_1"/>
<sequence>MPTMNERAYRSLLGLIDEHPWEVTVDLKQEQHALLRIQHDLENVDPREITDIHDKPRVWTQHQRDRTPLAVLPSNVKFPRQECKLHPRCKATIQDKRVDPREHHTLLFTLWKACHSRRPRFDQQRSRVPKLVQMNLQGHRPRKLQCIHENQ</sequence>
<reference evidence="1 2" key="1">
    <citation type="submission" date="2015-01" db="EMBL/GenBank/DDBJ databases">
        <title>The Genome Sequence of Exophiala oligosperma CBS72588.</title>
        <authorList>
            <consortium name="The Broad Institute Genomics Platform"/>
            <person name="Cuomo C."/>
            <person name="de Hoog S."/>
            <person name="Gorbushina A."/>
            <person name="Stielow B."/>
            <person name="Teixiera M."/>
            <person name="Abouelleil A."/>
            <person name="Chapman S.B."/>
            <person name="Priest M."/>
            <person name="Young S.K."/>
            <person name="Wortman J."/>
            <person name="Nusbaum C."/>
            <person name="Birren B."/>
        </authorList>
    </citation>
    <scope>NUCLEOTIDE SEQUENCE [LARGE SCALE GENOMIC DNA]</scope>
    <source>
        <strain evidence="1 2">CBS 72588</strain>
    </source>
</reference>
<dbReference type="Proteomes" id="UP000053342">
    <property type="component" value="Unassembled WGS sequence"/>
</dbReference>
<evidence type="ECO:0000313" key="1">
    <source>
        <dbReference type="EMBL" id="KIW36620.1"/>
    </source>
</evidence>
<dbReference type="VEuPathDB" id="FungiDB:PV06_11133"/>
<keyword evidence="2" id="KW-1185">Reference proteome</keyword>
<evidence type="ECO:0000313" key="2">
    <source>
        <dbReference type="Proteomes" id="UP000053342"/>
    </source>
</evidence>
<dbReference type="AlphaFoldDB" id="A0A0D2D2Z5"/>
<organism evidence="1 2">
    <name type="scientific">Exophiala oligosperma</name>
    <dbReference type="NCBI Taxonomy" id="215243"/>
    <lineage>
        <taxon>Eukaryota</taxon>
        <taxon>Fungi</taxon>
        <taxon>Dikarya</taxon>
        <taxon>Ascomycota</taxon>
        <taxon>Pezizomycotina</taxon>
        <taxon>Eurotiomycetes</taxon>
        <taxon>Chaetothyriomycetidae</taxon>
        <taxon>Chaetothyriales</taxon>
        <taxon>Herpotrichiellaceae</taxon>
        <taxon>Exophiala</taxon>
    </lineage>
</organism>
<proteinExistence type="predicted"/>
<dbReference type="GeneID" id="27363207"/>
<dbReference type="RefSeq" id="XP_016256836.1">
    <property type="nucleotide sequence ID" value="XM_016412760.1"/>
</dbReference>